<organism evidence="2">
    <name type="scientific">marine sediment metagenome</name>
    <dbReference type="NCBI Taxonomy" id="412755"/>
    <lineage>
        <taxon>unclassified sequences</taxon>
        <taxon>metagenomes</taxon>
        <taxon>ecological metagenomes</taxon>
    </lineage>
</organism>
<proteinExistence type="predicted"/>
<feature type="non-terminal residue" evidence="2">
    <location>
        <position position="171"/>
    </location>
</feature>
<sequence>MNNKLKVAVLTGGIGSEREISVQSGECVAEALREGGFDVVTADVRPDNLDILEDSSVDVFFPALHGKFGEDGQLQQILHDKSLVYAGSGPTASKLAFDKIASKKLFAKAGVATPAAIEFNAETDIEQLESRLQYLADEYVVKPIREGSSVGVRIIANRDEAIVAAQETLDE</sequence>
<dbReference type="PROSITE" id="PS50975">
    <property type="entry name" value="ATP_GRASP"/>
    <property type="match status" value="1"/>
</dbReference>
<dbReference type="Gene3D" id="3.30.470.20">
    <property type="entry name" value="ATP-grasp fold, B domain"/>
    <property type="match status" value="1"/>
</dbReference>
<dbReference type="SUPFAM" id="SSF52440">
    <property type="entry name" value="PreATP-grasp domain"/>
    <property type="match status" value="1"/>
</dbReference>
<dbReference type="InterPro" id="IPR013815">
    <property type="entry name" value="ATP_grasp_subdomain_1"/>
</dbReference>
<gene>
    <name evidence="2" type="ORF">S01H1_02167</name>
</gene>
<dbReference type="GO" id="GO:0005524">
    <property type="term" value="F:ATP binding"/>
    <property type="evidence" value="ECO:0007669"/>
    <property type="project" value="InterPro"/>
</dbReference>
<dbReference type="PANTHER" id="PTHR23132">
    <property type="entry name" value="D-ALANINE--D-ALANINE LIGASE"/>
    <property type="match status" value="1"/>
</dbReference>
<dbReference type="Pfam" id="PF01820">
    <property type="entry name" value="Dala_Dala_lig_N"/>
    <property type="match status" value="1"/>
</dbReference>
<dbReference type="PANTHER" id="PTHR23132:SF23">
    <property type="entry name" value="D-ALANINE--D-ALANINE LIGASE B"/>
    <property type="match status" value="1"/>
</dbReference>
<dbReference type="GO" id="GO:0008716">
    <property type="term" value="F:D-alanine-D-alanine ligase activity"/>
    <property type="evidence" value="ECO:0007669"/>
    <property type="project" value="TreeGrafter"/>
</dbReference>
<dbReference type="SUPFAM" id="SSF56059">
    <property type="entry name" value="Glutathione synthetase ATP-binding domain-like"/>
    <property type="match status" value="1"/>
</dbReference>
<dbReference type="EMBL" id="BARS01001019">
    <property type="protein sequence ID" value="GAF84984.1"/>
    <property type="molecule type" value="Genomic_DNA"/>
</dbReference>
<feature type="domain" description="ATP-grasp" evidence="1">
    <location>
        <begin position="103"/>
        <end position="160"/>
    </location>
</feature>
<evidence type="ECO:0000313" key="2">
    <source>
        <dbReference type="EMBL" id="GAF84984.1"/>
    </source>
</evidence>
<dbReference type="Gene3D" id="3.30.1490.20">
    <property type="entry name" value="ATP-grasp fold, A domain"/>
    <property type="match status" value="1"/>
</dbReference>
<accession>X0SVJ4</accession>
<comment type="caution">
    <text evidence="2">The sequence shown here is derived from an EMBL/GenBank/DDBJ whole genome shotgun (WGS) entry which is preliminary data.</text>
</comment>
<dbReference type="AlphaFoldDB" id="X0SVJ4"/>
<dbReference type="InterPro" id="IPR011127">
    <property type="entry name" value="Dala_Dala_lig_N"/>
</dbReference>
<protein>
    <recommendedName>
        <fullName evidence="1">ATP-grasp domain-containing protein</fullName>
    </recommendedName>
</protein>
<dbReference type="Gene3D" id="3.40.50.20">
    <property type="match status" value="1"/>
</dbReference>
<dbReference type="InterPro" id="IPR016185">
    <property type="entry name" value="PreATP-grasp_dom_sf"/>
</dbReference>
<dbReference type="InterPro" id="IPR011761">
    <property type="entry name" value="ATP-grasp"/>
</dbReference>
<reference evidence="2" key="1">
    <citation type="journal article" date="2014" name="Front. Microbiol.">
        <title>High frequency of phylogenetically diverse reductive dehalogenase-homologous genes in deep subseafloor sedimentary metagenomes.</title>
        <authorList>
            <person name="Kawai M."/>
            <person name="Futagami T."/>
            <person name="Toyoda A."/>
            <person name="Takaki Y."/>
            <person name="Nishi S."/>
            <person name="Hori S."/>
            <person name="Arai W."/>
            <person name="Tsubouchi T."/>
            <person name="Morono Y."/>
            <person name="Uchiyama I."/>
            <person name="Ito T."/>
            <person name="Fujiyama A."/>
            <person name="Inagaki F."/>
            <person name="Takami H."/>
        </authorList>
    </citation>
    <scope>NUCLEOTIDE SEQUENCE</scope>
    <source>
        <strain evidence="2">Expedition CK06-06</strain>
    </source>
</reference>
<dbReference type="GO" id="GO:0046872">
    <property type="term" value="F:metal ion binding"/>
    <property type="evidence" value="ECO:0007669"/>
    <property type="project" value="InterPro"/>
</dbReference>
<name>X0SVJ4_9ZZZZ</name>
<evidence type="ECO:0000259" key="1">
    <source>
        <dbReference type="PROSITE" id="PS50975"/>
    </source>
</evidence>